<accession>A0A6A0GX42</accession>
<dbReference type="GO" id="GO:0006979">
    <property type="term" value="P:response to oxidative stress"/>
    <property type="evidence" value="ECO:0007669"/>
    <property type="project" value="TreeGrafter"/>
</dbReference>
<dbReference type="GO" id="GO:0045271">
    <property type="term" value="C:respiratory chain complex I"/>
    <property type="evidence" value="ECO:0007669"/>
    <property type="project" value="InterPro"/>
</dbReference>
<keyword evidence="2" id="KW-0249">Electron transport</keyword>
<reference evidence="3" key="3">
    <citation type="submission" date="2019-06" db="EMBL/GenBank/DDBJ databases">
        <authorList>
            <person name="Poynton C."/>
            <person name="Hasenbein S."/>
            <person name="Benoit J.B."/>
            <person name="Sepulveda M.S."/>
            <person name="Poelchau M.F."/>
            <person name="Murali S.C."/>
            <person name="Chen S."/>
            <person name="Glastad K.M."/>
            <person name="Werren J.H."/>
            <person name="Vineis J.H."/>
            <person name="Bowen J.L."/>
            <person name="Friedrich M."/>
            <person name="Jones J."/>
            <person name="Robertson H.M."/>
            <person name="Feyereisen R."/>
            <person name="Mechler-Hickson A."/>
            <person name="Mathers N."/>
            <person name="Lee C.E."/>
            <person name="Colbourne J.K."/>
            <person name="Biales A."/>
            <person name="Johnston J.S."/>
            <person name="Wellborn G.A."/>
            <person name="Rosendale A.J."/>
            <person name="Cridge A.G."/>
            <person name="Munoz-Torres M.C."/>
            <person name="Bain P.A."/>
            <person name="Manny A.R."/>
            <person name="Major K.M."/>
            <person name="Lambert F.N."/>
            <person name="Vulpe C.D."/>
            <person name="Tuck P."/>
            <person name="Blalock B.J."/>
            <person name="Lin Y.-Y."/>
            <person name="Smith M.E."/>
            <person name="Ochoa-Acuna H."/>
            <person name="Chen M.-J.M."/>
            <person name="Childers C.P."/>
            <person name="Qu J."/>
            <person name="Dugan S."/>
            <person name="Lee S.L."/>
            <person name="Chao H."/>
            <person name="Dinh H."/>
            <person name="Han Y."/>
            <person name="Doddapaneni H."/>
            <person name="Worley K.C."/>
            <person name="Muzny D.M."/>
            <person name="Gibbs R.A."/>
            <person name="Richards S."/>
        </authorList>
    </citation>
    <scope>NUCLEOTIDE SEQUENCE</scope>
    <source>
        <strain evidence="3">HAZT.00-mixed</strain>
        <tissue evidence="3">Whole organism</tissue>
    </source>
</reference>
<dbReference type="Pfam" id="PF05071">
    <property type="entry name" value="NDUFA12"/>
    <property type="match status" value="1"/>
</dbReference>
<comment type="function">
    <text evidence="2">Accessory subunit of the mitochondrial membrane respiratory chain NADH dehydrogenase (Complex I), that is believed not to be involved in catalysis. Complex I functions in the transfer of electrons from NADH to the respiratory chain. The immediate electron acceptor for the enzyme is believed to be ubiquinone.</text>
</comment>
<dbReference type="InterPro" id="IPR007763">
    <property type="entry name" value="NDUFA12"/>
</dbReference>
<dbReference type="EMBL" id="JQDR03012404">
    <property type="protein sequence ID" value="KAA0191285.1"/>
    <property type="molecule type" value="Genomic_DNA"/>
</dbReference>
<proteinExistence type="inferred from homology"/>
<dbReference type="OrthoDB" id="274641at2759"/>
<evidence type="ECO:0000256" key="2">
    <source>
        <dbReference type="RuleBase" id="RU363103"/>
    </source>
</evidence>
<keyword evidence="2" id="KW-0472">Membrane</keyword>
<dbReference type="PANTHER" id="PTHR12910">
    <property type="entry name" value="NADH-UBIQUINONE OXIDOREDUCTASE SUBUNIT B17.2"/>
    <property type="match status" value="1"/>
</dbReference>
<dbReference type="AlphaFoldDB" id="A0A6A0GX42"/>
<dbReference type="PANTHER" id="PTHR12910:SF2">
    <property type="entry name" value="NADH DEHYDROGENASE [UBIQUINONE] 1 ALPHA SUBCOMPLEX SUBUNIT 12"/>
    <property type="match status" value="1"/>
</dbReference>
<comment type="subcellular location">
    <subcellularLocation>
        <location evidence="2">Mitochondrion inner membrane</location>
        <topology evidence="2">Peripheral membrane protein</topology>
        <orientation evidence="2">Matrix side</orientation>
    </subcellularLocation>
</comment>
<organism evidence="3">
    <name type="scientific">Hyalella azteca</name>
    <name type="common">Amphipod</name>
    <dbReference type="NCBI Taxonomy" id="294128"/>
    <lineage>
        <taxon>Eukaryota</taxon>
        <taxon>Metazoa</taxon>
        <taxon>Ecdysozoa</taxon>
        <taxon>Arthropoda</taxon>
        <taxon>Crustacea</taxon>
        <taxon>Multicrustacea</taxon>
        <taxon>Malacostraca</taxon>
        <taxon>Eumalacostraca</taxon>
        <taxon>Peracarida</taxon>
        <taxon>Amphipoda</taxon>
        <taxon>Senticaudata</taxon>
        <taxon>Talitrida</taxon>
        <taxon>Talitroidea</taxon>
        <taxon>Hyalellidae</taxon>
        <taxon>Hyalella</taxon>
    </lineage>
</organism>
<reference evidence="3" key="1">
    <citation type="submission" date="2014-08" db="EMBL/GenBank/DDBJ databases">
        <authorList>
            <person name="Murali S."/>
            <person name="Richards S."/>
            <person name="Bandaranaike D."/>
            <person name="Bellair M."/>
            <person name="Blankenburg K."/>
            <person name="Chao H."/>
            <person name="Dinh H."/>
            <person name="Doddapaneni H."/>
            <person name="Dugan-Rocha S."/>
            <person name="Elkadiri S."/>
            <person name="Gnanaolivu R."/>
            <person name="Hughes D."/>
            <person name="Lee S."/>
            <person name="Li M."/>
            <person name="Ming W."/>
            <person name="Munidasa M."/>
            <person name="Muniz J."/>
            <person name="Nguyen L."/>
            <person name="Osuji N."/>
            <person name="Pu L.-L."/>
            <person name="Puazo M."/>
            <person name="Skinner E."/>
            <person name="Qu C."/>
            <person name="Quiroz J."/>
            <person name="Raj R."/>
            <person name="Weissenberger G."/>
            <person name="Xin Y."/>
            <person name="Zou X."/>
            <person name="Han Y."/>
            <person name="Worley K."/>
            <person name="Muzny D."/>
            <person name="Gibbs R."/>
        </authorList>
    </citation>
    <scope>NUCLEOTIDE SEQUENCE</scope>
    <source>
        <strain evidence="3">HAZT.00-mixed</strain>
        <tissue evidence="3">Whole organism</tissue>
    </source>
</reference>
<evidence type="ECO:0000256" key="1">
    <source>
        <dbReference type="ARBA" id="ARBA00007355"/>
    </source>
</evidence>
<reference evidence="3" key="2">
    <citation type="journal article" date="2018" name="Environ. Sci. Technol.">
        <title>The Toxicogenome of Hyalella azteca: A Model for Sediment Ecotoxicology and Evolutionary Toxicology.</title>
        <authorList>
            <person name="Poynton H.C."/>
            <person name="Hasenbein S."/>
            <person name="Benoit J.B."/>
            <person name="Sepulveda M.S."/>
            <person name="Poelchau M.F."/>
            <person name="Hughes D.S.T."/>
            <person name="Murali S.C."/>
            <person name="Chen S."/>
            <person name="Glastad K.M."/>
            <person name="Goodisman M.A.D."/>
            <person name="Werren J.H."/>
            <person name="Vineis J.H."/>
            <person name="Bowen J.L."/>
            <person name="Friedrich M."/>
            <person name="Jones J."/>
            <person name="Robertson H.M."/>
            <person name="Feyereisen R."/>
            <person name="Mechler-Hickson A."/>
            <person name="Mathers N."/>
            <person name="Lee C.E."/>
            <person name="Colbourne J.K."/>
            <person name="Biales A."/>
            <person name="Johnston J.S."/>
            <person name="Wellborn G.A."/>
            <person name="Rosendale A.J."/>
            <person name="Cridge A.G."/>
            <person name="Munoz-Torres M.C."/>
            <person name="Bain P.A."/>
            <person name="Manny A.R."/>
            <person name="Major K.M."/>
            <person name="Lambert F.N."/>
            <person name="Vulpe C.D."/>
            <person name="Tuck P."/>
            <person name="Blalock B.J."/>
            <person name="Lin Y.Y."/>
            <person name="Smith M.E."/>
            <person name="Ochoa-Acuna H."/>
            <person name="Chen M.M."/>
            <person name="Childers C.P."/>
            <person name="Qu J."/>
            <person name="Dugan S."/>
            <person name="Lee S.L."/>
            <person name="Chao H."/>
            <person name="Dinh H."/>
            <person name="Han Y."/>
            <person name="Doddapaneni H."/>
            <person name="Worley K.C."/>
            <person name="Muzny D.M."/>
            <person name="Gibbs R.A."/>
            <person name="Richards S."/>
        </authorList>
    </citation>
    <scope>NUCLEOTIDE SEQUENCE</scope>
    <source>
        <strain evidence="3">HAZT.00-mixed</strain>
        <tissue evidence="3">Whole organism</tissue>
    </source>
</reference>
<dbReference type="Proteomes" id="UP000711488">
    <property type="component" value="Unassembled WGS sequence"/>
</dbReference>
<comment type="subunit">
    <text evidence="2">Complex I is composed of 45 different subunits.</text>
</comment>
<comment type="caution">
    <text evidence="3">The sequence shown here is derived from an EMBL/GenBank/DDBJ whole genome shotgun (WGS) entry which is preliminary data.</text>
</comment>
<comment type="similarity">
    <text evidence="1 2">Belongs to the complex I NDUFA12 subunit family.</text>
</comment>
<dbReference type="GO" id="GO:0005743">
    <property type="term" value="C:mitochondrial inner membrane"/>
    <property type="evidence" value="ECO:0007669"/>
    <property type="project" value="UniProtKB-SubCell"/>
</dbReference>
<keyword evidence="2" id="KW-0813">Transport</keyword>
<name>A0A6A0GX42_HYAAZ</name>
<gene>
    <name evidence="3" type="ORF">HAZT_HAZT006770</name>
</gene>
<keyword evidence="2" id="KW-0679">Respiratory chain</keyword>
<protein>
    <recommendedName>
        <fullName evidence="2">NADH dehydrogenase [ubiquinone] 1 alpha subcomplex subunit 12</fullName>
    </recommendedName>
</protein>
<sequence length="139" mass="16041">MPRAEFLYLCYFFFRQNDLKSGTLVGTDKLGNKYYENNEYFLEEEVTMTPGPILPQWGRNRWVIYSPSLGTDFDGSAVSPAWFGWLHYKTDIPPTQKEHVQYSYIDTTPSPNPTGTNKAYIPYTTGKPKIQAWVPPTRS</sequence>
<evidence type="ECO:0000313" key="3">
    <source>
        <dbReference type="EMBL" id="KAA0191285.1"/>
    </source>
</evidence>
<keyword evidence="2" id="KW-0999">Mitochondrion inner membrane</keyword>
<keyword evidence="2" id="KW-0496">Mitochondrion</keyword>